<evidence type="ECO:0008006" key="4">
    <source>
        <dbReference type="Google" id="ProtNLM"/>
    </source>
</evidence>
<dbReference type="PANTHER" id="PTHR37971">
    <property type="entry name" value="ANTIBACTERIAL FACTOR-RELATED PEPTIDE 1-RELATED"/>
    <property type="match status" value="1"/>
</dbReference>
<dbReference type="AlphaFoldDB" id="A0AA36GQ70"/>
<evidence type="ECO:0000256" key="1">
    <source>
        <dbReference type="SAM" id="SignalP"/>
    </source>
</evidence>
<comment type="caution">
    <text evidence="2">The sequence shown here is derived from an EMBL/GenBank/DDBJ whole genome shotgun (WGS) entry which is preliminary data.</text>
</comment>
<organism evidence="2 3">
    <name type="scientific">Cylicocyclus nassatus</name>
    <name type="common">Nematode worm</name>
    <dbReference type="NCBI Taxonomy" id="53992"/>
    <lineage>
        <taxon>Eukaryota</taxon>
        <taxon>Metazoa</taxon>
        <taxon>Ecdysozoa</taxon>
        <taxon>Nematoda</taxon>
        <taxon>Chromadorea</taxon>
        <taxon>Rhabditida</taxon>
        <taxon>Rhabditina</taxon>
        <taxon>Rhabditomorpha</taxon>
        <taxon>Strongyloidea</taxon>
        <taxon>Strongylidae</taxon>
        <taxon>Cylicocyclus</taxon>
    </lineage>
</organism>
<accession>A0AA36GQ70</accession>
<dbReference type="PANTHER" id="PTHR37971:SF1">
    <property type="entry name" value="ANTIBACTERIAL FACTOR-RELATED PEPTIDE 1-RELATED"/>
    <property type="match status" value="1"/>
</dbReference>
<name>A0AA36GQ70_CYLNA</name>
<sequence length="76" mass="8185">MKYLSIIFTLFVILGLALGDMDLSTCARMEDNPILLKASTEACIASCKSQNCETGNCQNKGGQKTCECTNCQGQDV</sequence>
<dbReference type="Gene3D" id="3.30.30.110">
    <property type="entry name" value="Antibacterial factor-related peptide"/>
    <property type="match status" value="1"/>
</dbReference>
<keyword evidence="1" id="KW-0732">Signal</keyword>
<dbReference type="GO" id="GO:0098542">
    <property type="term" value="P:defense response to other organism"/>
    <property type="evidence" value="ECO:0007669"/>
    <property type="project" value="InterPro"/>
</dbReference>
<dbReference type="EMBL" id="CATQJL010000112">
    <property type="protein sequence ID" value="CAJ0596160.1"/>
    <property type="molecule type" value="Genomic_DNA"/>
</dbReference>
<protein>
    <recommendedName>
        <fullName evidence="4">AKTx</fullName>
    </recommendedName>
</protein>
<evidence type="ECO:0000313" key="2">
    <source>
        <dbReference type="EMBL" id="CAJ0596160.1"/>
    </source>
</evidence>
<dbReference type="Pfam" id="PF16839">
    <property type="entry name" value="Antimicrobial25"/>
    <property type="match status" value="1"/>
</dbReference>
<feature type="signal peptide" evidence="1">
    <location>
        <begin position="1"/>
        <end position="19"/>
    </location>
</feature>
<dbReference type="InterPro" id="IPR038204">
    <property type="entry name" value="Abf-1/2_sf"/>
</dbReference>
<reference evidence="2" key="1">
    <citation type="submission" date="2023-07" db="EMBL/GenBank/DDBJ databases">
        <authorList>
            <consortium name="CYATHOMIX"/>
        </authorList>
    </citation>
    <scope>NUCLEOTIDE SEQUENCE</scope>
    <source>
        <strain evidence="2">N/A</strain>
    </source>
</reference>
<dbReference type="InterPro" id="IPR031770">
    <property type="entry name" value="Abf-1/2"/>
</dbReference>
<evidence type="ECO:0000313" key="3">
    <source>
        <dbReference type="Proteomes" id="UP001176961"/>
    </source>
</evidence>
<gene>
    <name evidence="2" type="ORF">CYNAS_LOCUS8143</name>
</gene>
<keyword evidence="3" id="KW-1185">Reference proteome</keyword>
<feature type="chain" id="PRO_5041418792" description="AKTx" evidence="1">
    <location>
        <begin position="20"/>
        <end position="76"/>
    </location>
</feature>
<dbReference type="Proteomes" id="UP001176961">
    <property type="component" value="Unassembled WGS sequence"/>
</dbReference>
<proteinExistence type="predicted"/>